<protein>
    <submittedName>
        <fullName evidence="3">MerR family transcriptional regulator</fullName>
    </submittedName>
</protein>
<dbReference type="PRINTS" id="PR00040">
    <property type="entry name" value="HTHMERR"/>
</dbReference>
<name>A0A3M0SKU8_9CLOT</name>
<dbReference type="RefSeq" id="WP_013238646.1">
    <property type="nucleotide sequence ID" value="NZ_CP110420.1"/>
</dbReference>
<dbReference type="InterPro" id="IPR047057">
    <property type="entry name" value="MerR_fam"/>
</dbReference>
<keyword evidence="1" id="KW-0238">DNA-binding</keyword>
<dbReference type="SMR" id="A0A3M0SKU8"/>
<dbReference type="GO" id="GO:0003677">
    <property type="term" value="F:DNA binding"/>
    <property type="evidence" value="ECO:0007669"/>
    <property type="project" value="UniProtKB-KW"/>
</dbReference>
<reference evidence="3 4" key="1">
    <citation type="submission" date="2018-10" db="EMBL/GenBank/DDBJ databases">
        <title>Genome-centric metagenomics revealed C2 chemical producing, CO utilizing Clostridium with novel acetogenic gene cluster.</title>
        <authorList>
            <person name="Kang H."/>
            <person name="Park B."/>
            <person name="Choi I.G."/>
            <person name="Chang I.S."/>
        </authorList>
    </citation>
    <scope>NUCLEOTIDE SEQUENCE [LARGE SCALE GENOMIC DNA]</scope>
    <source>
        <strain evidence="3 4">H21-9</strain>
    </source>
</reference>
<dbReference type="SMART" id="SM00422">
    <property type="entry name" value="HTH_MERR"/>
    <property type="match status" value="1"/>
</dbReference>
<dbReference type="Gene3D" id="1.10.1660.10">
    <property type="match status" value="1"/>
</dbReference>
<sequence>MIYSIKDVAKITGLSIFTLRFYDKEGLLPFVSRNKSGIRVFTESDINQIKTICCLKNTGMKIKDIKKYIDFCMEGAVTIDSRIKLFVEHRKEIINQINALNENLKLIDSKLEIYTSPNAVEIINKQISKVDDEKRKNCLLSPFSKINR</sequence>
<evidence type="ECO:0000313" key="4">
    <source>
        <dbReference type="Proteomes" id="UP000277999"/>
    </source>
</evidence>
<accession>A0A3M0SKU8</accession>
<dbReference type="CDD" id="cd01109">
    <property type="entry name" value="HTH_YyaN"/>
    <property type="match status" value="1"/>
</dbReference>
<dbReference type="Pfam" id="PF13411">
    <property type="entry name" value="MerR_1"/>
    <property type="match status" value="1"/>
</dbReference>
<feature type="domain" description="HTH merR-type" evidence="2">
    <location>
        <begin position="1"/>
        <end position="71"/>
    </location>
</feature>
<dbReference type="Proteomes" id="UP000277999">
    <property type="component" value="Unassembled WGS sequence"/>
</dbReference>
<comment type="caution">
    <text evidence="3">The sequence shown here is derived from an EMBL/GenBank/DDBJ whole genome shotgun (WGS) entry which is preliminary data.</text>
</comment>
<dbReference type="SUPFAM" id="SSF46955">
    <property type="entry name" value="Putative DNA-binding domain"/>
    <property type="match status" value="1"/>
</dbReference>
<dbReference type="AlphaFoldDB" id="A0A3M0SKU8"/>
<dbReference type="PANTHER" id="PTHR30204:SF82">
    <property type="entry name" value="TRANSCRIPTIONAL REGULATOR, MERR FAMILY"/>
    <property type="match status" value="1"/>
</dbReference>
<gene>
    <name evidence="3" type="ORF">D9O40_12480</name>
</gene>
<organism evidence="3 4">
    <name type="scientific">Clostridium autoethanogenum</name>
    <dbReference type="NCBI Taxonomy" id="84023"/>
    <lineage>
        <taxon>Bacteria</taxon>
        <taxon>Bacillati</taxon>
        <taxon>Bacillota</taxon>
        <taxon>Clostridia</taxon>
        <taxon>Eubacteriales</taxon>
        <taxon>Clostridiaceae</taxon>
        <taxon>Clostridium</taxon>
    </lineage>
</organism>
<proteinExistence type="predicted"/>
<dbReference type="PROSITE" id="PS50937">
    <property type="entry name" value="HTH_MERR_2"/>
    <property type="match status" value="1"/>
</dbReference>
<evidence type="ECO:0000256" key="1">
    <source>
        <dbReference type="ARBA" id="ARBA00023125"/>
    </source>
</evidence>
<dbReference type="InterPro" id="IPR009061">
    <property type="entry name" value="DNA-bd_dom_put_sf"/>
</dbReference>
<dbReference type="GO" id="GO:0003700">
    <property type="term" value="F:DNA-binding transcription factor activity"/>
    <property type="evidence" value="ECO:0007669"/>
    <property type="project" value="InterPro"/>
</dbReference>
<dbReference type="EMBL" id="RFAQ01000043">
    <property type="protein sequence ID" value="RMC98895.1"/>
    <property type="molecule type" value="Genomic_DNA"/>
</dbReference>
<evidence type="ECO:0000259" key="2">
    <source>
        <dbReference type="PROSITE" id="PS50937"/>
    </source>
</evidence>
<evidence type="ECO:0000313" key="3">
    <source>
        <dbReference type="EMBL" id="RMC98895.1"/>
    </source>
</evidence>
<dbReference type="PANTHER" id="PTHR30204">
    <property type="entry name" value="REDOX-CYCLING DRUG-SENSING TRANSCRIPTIONAL ACTIVATOR SOXR"/>
    <property type="match status" value="1"/>
</dbReference>
<dbReference type="InterPro" id="IPR000551">
    <property type="entry name" value="MerR-type_HTH_dom"/>
</dbReference>